<accession>A0A1Y5RLZ7</accession>
<protein>
    <submittedName>
        <fullName evidence="8">NUDIX domain protein</fullName>
    </submittedName>
</protein>
<dbReference type="RefSeq" id="WP_085835190.1">
    <property type="nucleotide sequence ID" value="NZ_FWFS01000001.1"/>
</dbReference>
<evidence type="ECO:0000256" key="6">
    <source>
        <dbReference type="ARBA" id="ARBA00023211"/>
    </source>
</evidence>
<keyword evidence="5" id="KW-0460">Magnesium</keyword>
<evidence type="ECO:0000313" key="9">
    <source>
        <dbReference type="Proteomes" id="UP000193862"/>
    </source>
</evidence>
<dbReference type="Proteomes" id="UP000193862">
    <property type="component" value="Unassembled WGS sequence"/>
</dbReference>
<keyword evidence="4" id="KW-0378">Hydrolase</keyword>
<dbReference type="PANTHER" id="PTHR12318">
    <property type="entry name" value="TESTOSTERONE-REGULATED PROTEIN RP2"/>
    <property type="match status" value="1"/>
</dbReference>
<comment type="cofactor">
    <cofactor evidence="2">
        <name>Mg(2+)</name>
        <dbReference type="ChEBI" id="CHEBI:18420"/>
    </cofactor>
</comment>
<proteinExistence type="predicted"/>
<keyword evidence="9" id="KW-1185">Reference proteome</keyword>
<dbReference type="CDD" id="cd18870">
    <property type="entry name" value="NUDIX_AcylCoAdiphos_Nudt19"/>
    <property type="match status" value="1"/>
</dbReference>
<reference evidence="8 9" key="1">
    <citation type="submission" date="2017-03" db="EMBL/GenBank/DDBJ databases">
        <authorList>
            <person name="Afonso C.L."/>
            <person name="Miller P.J."/>
            <person name="Scott M.A."/>
            <person name="Spackman E."/>
            <person name="Goraichik I."/>
            <person name="Dimitrov K.M."/>
            <person name="Suarez D.L."/>
            <person name="Swayne D.E."/>
        </authorList>
    </citation>
    <scope>NUCLEOTIDE SEQUENCE [LARGE SCALE GENOMIC DNA]</scope>
    <source>
        <strain evidence="8 9">CECT 8620</strain>
    </source>
</reference>
<dbReference type="PANTHER" id="PTHR12318:SF0">
    <property type="entry name" value="ACYL-COENZYME A DIPHOSPHATASE NUDT19"/>
    <property type="match status" value="1"/>
</dbReference>
<dbReference type="AlphaFoldDB" id="A0A1Y5RLZ7"/>
<sequence>MEHAPIRDAATLVLVRFDGDGPRVLMGQRGASAVFLPHAVVFPGGAVEAQDAGAPLRGGVPMPCQRRLTKGASEGLAHALQVAALRELREETGLVLPDASSLRFIFRAITPPARTRRFDARFFVGDAAGILGDPDDFSAADGELSDLRWYRFSQAHRLGLHHATQAGLRAAQAAIGPAGLVDSPGQVLFFDGLDPALKPIR</sequence>
<evidence type="ECO:0000313" key="8">
    <source>
        <dbReference type="EMBL" id="SLN19516.1"/>
    </source>
</evidence>
<dbReference type="GO" id="GO:0046872">
    <property type="term" value="F:metal ion binding"/>
    <property type="evidence" value="ECO:0007669"/>
    <property type="project" value="UniProtKB-KW"/>
</dbReference>
<dbReference type="Pfam" id="PF00293">
    <property type="entry name" value="NUDIX"/>
    <property type="match status" value="1"/>
</dbReference>
<dbReference type="PROSITE" id="PS51462">
    <property type="entry name" value="NUDIX"/>
    <property type="match status" value="1"/>
</dbReference>
<keyword evidence="3" id="KW-0479">Metal-binding</keyword>
<evidence type="ECO:0000256" key="2">
    <source>
        <dbReference type="ARBA" id="ARBA00001946"/>
    </source>
</evidence>
<comment type="cofactor">
    <cofactor evidence="1">
        <name>Mn(2+)</name>
        <dbReference type="ChEBI" id="CHEBI:29035"/>
    </cofactor>
</comment>
<evidence type="ECO:0000256" key="1">
    <source>
        <dbReference type="ARBA" id="ARBA00001936"/>
    </source>
</evidence>
<dbReference type="InterPro" id="IPR015797">
    <property type="entry name" value="NUDIX_hydrolase-like_dom_sf"/>
</dbReference>
<dbReference type="InterPro" id="IPR000086">
    <property type="entry name" value="NUDIX_hydrolase_dom"/>
</dbReference>
<evidence type="ECO:0000256" key="5">
    <source>
        <dbReference type="ARBA" id="ARBA00022842"/>
    </source>
</evidence>
<dbReference type="OrthoDB" id="9805905at2"/>
<keyword evidence="6" id="KW-0464">Manganese</keyword>
<dbReference type="InterPro" id="IPR039121">
    <property type="entry name" value="NUDT19"/>
</dbReference>
<name>A0A1Y5RLZ7_9RHOB</name>
<gene>
    <name evidence="8" type="ORF">AQS8620_00472</name>
</gene>
<organism evidence="8 9">
    <name type="scientific">Aquimixticola soesokkakensis</name>
    <dbReference type="NCBI Taxonomy" id="1519096"/>
    <lineage>
        <taxon>Bacteria</taxon>
        <taxon>Pseudomonadati</taxon>
        <taxon>Pseudomonadota</taxon>
        <taxon>Alphaproteobacteria</taxon>
        <taxon>Rhodobacterales</taxon>
        <taxon>Paracoccaceae</taxon>
        <taxon>Aquimixticola</taxon>
    </lineage>
</organism>
<evidence type="ECO:0000256" key="4">
    <source>
        <dbReference type="ARBA" id="ARBA00022801"/>
    </source>
</evidence>
<evidence type="ECO:0000256" key="3">
    <source>
        <dbReference type="ARBA" id="ARBA00022723"/>
    </source>
</evidence>
<feature type="domain" description="Nudix hydrolase" evidence="7">
    <location>
        <begin position="5"/>
        <end position="172"/>
    </location>
</feature>
<dbReference type="GO" id="GO:0016818">
    <property type="term" value="F:hydrolase activity, acting on acid anhydrides, in phosphorus-containing anhydrides"/>
    <property type="evidence" value="ECO:0007669"/>
    <property type="project" value="InterPro"/>
</dbReference>
<dbReference type="EMBL" id="FWFS01000001">
    <property type="protein sequence ID" value="SLN19516.1"/>
    <property type="molecule type" value="Genomic_DNA"/>
</dbReference>
<dbReference type="Gene3D" id="3.90.79.10">
    <property type="entry name" value="Nucleoside Triphosphate Pyrophosphohydrolase"/>
    <property type="match status" value="2"/>
</dbReference>
<evidence type="ECO:0000259" key="7">
    <source>
        <dbReference type="PROSITE" id="PS51462"/>
    </source>
</evidence>
<dbReference type="SUPFAM" id="SSF55811">
    <property type="entry name" value="Nudix"/>
    <property type="match status" value="1"/>
</dbReference>